<evidence type="ECO:0000259" key="2">
    <source>
        <dbReference type="Pfam" id="PF16787"/>
    </source>
</evidence>
<sequence>MSAETHMNVELDESMSRTYTKVAERRPKNTLKAYTNKQKEFMQWCDEKEAAFNALTRYTVTGPKLHLFLEERVIDRDKRRKGPEGRTQTVGIATVKGYVAAMVDLWRQQQRMKINNHPSPRDDAVVMLLKVTEYEEDDRRRKNFDDRGTDTMLDGYTTTEQIENIAVFFWGNSREPGTSFRNLHAFLLSHYALMCGESTRRMELADLHSIVLENEGYSACRVLVMIMRQGKTNQVGRLEVGECMRNKLVQICPHGLLDFYLFWRWHVEGEPFPDFTRSENWYPIKLLKTGKDPTKEMSYKVHHDAIAAALQHIGLRGRAKTHVGRGSGARMADLGGASEAQIRRLGRWNNQAMEKCYLTSLPREAMRTLAGFEPSRELETWKQQMDAGTCEQSIAGGGFLQLLQYLRVVILQDAVILQQSTPTHPPLNTT</sequence>
<dbReference type="InterPro" id="IPR031872">
    <property type="entry name" value="NDC10_II"/>
</dbReference>
<protein>
    <recommendedName>
        <fullName evidence="2">Ndc10 domain-containing protein</fullName>
    </recommendedName>
</protein>
<dbReference type="Proteomes" id="UP000198211">
    <property type="component" value="Unassembled WGS sequence"/>
</dbReference>
<evidence type="ECO:0000313" key="3">
    <source>
        <dbReference type="EMBL" id="OWZ02399.1"/>
    </source>
</evidence>
<dbReference type="InterPro" id="IPR010998">
    <property type="entry name" value="Integrase_recombinase_N"/>
</dbReference>
<dbReference type="Gene3D" id="1.10.443.20">
    <property type="entry name" value="Centromere DNA-binding protein complex CBF3 subunit, domain 2"/>
    <property type="match status" value="1"/>
</dbReference>
<dbReference type="SUPFAM" id="SSF47823">
    <property type="entry name" value="lambda integrase-like, N-terminal domain"/>
    <property type="match status" value="1"/>
</dbReference>
<dbReference type="GO" id="GO:0003677">
    <property type="term" value="F:DNA binding"/>
    <property type="evidence" value="ECO:0007669"/>
    <property type="project" value="UniProtKB-KW"/>
</dbReference>
<dbReference type="EMBL" id="NBNE01006197">
    <property type="protein sequence ID" value="OWZ02399.1"/>
    <property type="molecule type" value="Genomic_DNA"/>
</dbReference>
<keyword evidence="1" id="KW-0238">DNA-binding</keyword>
<accession>A0A225VBS0</accession>
<dbReference type="InterPro" id="IPR011010">
    <property type="entry name" value="DNA_brk_join_enz"/>
</dbReference>
<evidence type="ECO:0000256" key="1">
    <source>
        <dbReference type="ARBA" id="ARBA00023125"/>
    </source>
</evidence>
<dbReference type="InterPro" id="IPR038279">
    <property type="entry name" value="Ndc10_dom2_sf"/>
</dbReference>
<dbReference type="Pfam" id="PF16787">
    <property type="entry name" value="NDC10_II"/>
    <property type="match status" value="1"/>
</dbReference>
<comment type="caution">
    <text evidence="3">The sequence shown here is derived from an EMBL/GenBank/DDBJ whole genome shotgun (WGS) entry which is preliminary data.</text>
</comment>
<keyword evidence="4" id="KW-1185">Reference proteome</keyword>
<proteinExistence type="predicted"/>
<evidence type="ECO:0000313" key="4">
    <source>
        <dbReference type="Proteomes" id="UP000198211"/>
    </source>
</evidence>
<dbReference type="OrthoDB" id="120763at2759"/>
<dbReference type="SUPFAM" id="SSF56349">
    <property type="entry name" value="DNA breaking-rejoining enzymes"/>
    <property type="match status" value="1"/>
</dbReference>
<dbReference type="Gene3D" id="1.10.150.130">
    <property type="match status" value="1"/>
</dbReference>
<dbReference type="AlphaFoldDB" id="A0A225VBS0"/>
<gene>
    <name evidence="3" type="ORF">PHMEG_00026051</name>
</gene>
<reference evidence="4" key="1">
    <citation type="submission" date="2017-03" db="EMBL/GenBank/DDBJ databases">
        <title>Phytopthora megakarya and P. palmivora, two closely related causual agents of cacao black pod achieved similar genome size and gene model numbers by different mechanisms.</title>
        <authorList>
            <person name="Ali S."/>
            <person name="Shao J."/>
            <person name="Larry D.J."/>
            <person name="Kronmiller B."/>
            <person name="Shen D."/>
            <person name="Strem M.D."/>
            <person name="Melnick R.L."/>
            <person name="Guiltinan M.J."/>
            <person name="Tyler B.M."/>
            <person name="Meinhardt L.W."/>
            <person name="Bailey B.A."/>
        </authorList>
    </citation>
    <scope>NUCLEOTIDE SEQUENCE [LARGE SCALE GENOMIC DNA]</scope>
    <source>
        <strain evidence="4">zdho120</strain>
    </source>
</reference>
<dbReference type="STRING" id="4795.A0A225VBS0"/>
<name>A0A225VBS0_9STRA</name>
<feature type="domain" description="Ndc10" evidence="2">
    <location>
        <begin position="111"/>
        <end position="383"/>
    </location>
</feature>
<organism evidence="3 4">
    <name type="scientific">Phytophthora megakarya</name>
    <dbReference type="NCBI Taxonomy" id="4795"/>
    <lineage>
        <taxon>Eukaryota</taxon>
        <taxon>Sar</taxon>
        <taxon>Stramenopiles</taxon>
        <taxon>Oomycota</taxon>
        <taxon>Peronosporomycetes</taxon>
        <taxon>Peronosporales</taxon>
        <taxon>Peronosporaceae</taxon>
        <taxon>Phytophthora</taxon>
    </lineage>
</organism>